<evidence type="ECO:0000313" key="3">
    <source>
        <dbReference type="Proteomes" id="UP000327030"/>
    </source>
</evidence>
<name>A0A5P6VNI0_PSEXY</name>
<protein>
    <submittedName>
        <fullName evidence="2">Uncharacterized protein</fullName>
    </submittedName>
</protein>
<organism evidence="2 3">
    <name type="scientific">Pseudobutyrivibrio xylanivorans</name>
    <dbReference type="NCBI Taxonomy" id="185007"/>
    <lineage>
        <taxon>Bacteria</taxon>
        <taxon>Bacillati</taxon>
        <taxon>Bacillota</taxon>
        <taxon>Clostridia</taxon>
        <taxon>Lachnospirales</taxon>
        <taxon>Lachnospiraceae</taxon>
        <taxon>Pseudobutyrivibrio</taxon>
    </lineage>
</organism>
<dbReference type="Proteomes" id="UP000327030">
    <property type="component" value="Chromosome 1"/>
</dbReference>
<dbReference type="RefSeq" id="WP_151622731.1">
    <property type="nucleotide sequence ID" value="NZ_CP043028.1"/>
</dbReference>
<dbReference type="EMBL" id="CP043028">
    <property type="protein sequence ID" value="QFJ54236.1"/>
    <property type="molecule type" value="Genomic_DNA"/>
</dbReference>
<evidence type="ECO:0000313" key="2">
    <source>
        <dbReference type="EMBL" id="QFJ54236.1"/>
    </source>
</evidence>
<keyword evidence="1" id="KW-1133">Transmembrane helix</keyword>
<dbReference type="KEGG" id="pxv:FXF36_04805"/>
<sequence length="70" mass="8282">MKNKELLKIIGYVVLICLSFFVATRYYFEDNKICTICWIVIGGRNVYELVRRIKNSKKEDYDTNSDNHAD</sequence>
<proteinExistence type="predicted"/>
<gene>
    <name evidence="2" type="ORF">FXF36_04805</name>
</gene>
<keyword evidence="1" id="KW-0812">Transmembrane</keyword>
<accession>A0A5P6VNI0</accession>
<reference evidence="3" key="1">
    <citation type="submission" date="2019-08" db="EMBL/GenBank/DDBJ databases">
        <title>Complete Genome Sequence of the Polysaccharide-Degrading Rumen Bacterium Pseudobutyrivibrio xylanivorans MA3014.</title>
        <authorList>
            <person name="Palevich N."/>
            <person name="Maclean P.H."/>
            <person name="Kelly W.J."/>
            <person name="Leahy S.C."/>
            <person name="Rakonjac J."/>
            <person name="Attwood G.T."/>
        </authorList>
    </citation>
    <scope>NUCLEOTIDE SEQUENCE [LARGE SCALE GENOMIC DNA]</scope>
    <source>
        <strain evidence="3">MA3014</strain>
    </source>
</reference>
<evidence type="ECO:0000256" key="1">
    <source>
        <dbReference type="SAM" id="Phobius"/>
    </source>
</evidence>
<dbReference type="OrthoDB" id="2052821at2"/>
<feature type="transmembrane region" description="Helical" evidence="1">
    <location>
        <begin position="9"/>
        <end position="28"/>
    </location>
</feature>
<dbReference type="AlphaFoldDB" id="A0A5P6VNI0"/>
<keyword evidence="1" id="KW-0472">Membrane</keyword>